<accession>A0A0C9YCU9</accession>
<proteinExistence type="predicted"/>
<dbReference type="EMBL" id="KN833737">
    <property type="protein sequence ID" value="KIK22655.1"/>
    <property type="molecule type" value="Genomic_DNA"/>
</dbReference>
<reference evidence="1 2" key="1">
    <citation type="submission" date="2014-04" db="EMBL/GenBank/DDBJ databases">
        <authorList>
            <consortium name="DOE Joint Genome Institute"/>
            <person name="Kuo A."/>
            <person name="Kohler A."/>
            <person name="Costa M.D."/>
            <person name="Nagy L.G."/>
            <person name="Floudas D."/>
            <person name="Copeland A."/>
            <person name="Barry K.W."/>
            <person name="Cichocki N."/>
            <person name="Veneault-Fourrey C."/>
            <person name="LaButti K."/>
            <person name="Lindquist E.A."/>
            <person name="Lipzen A."/>
            <person name="Lundell T."/>
            <person name="Morin E."/>
            <person name="Murat C."/>
            <person name="Sun H."/>
            <person name="Tunlid A."/>
            <person name="Henrissat B."/>
            <person name="Grigoriev I.V."/>
            <person name="Hibbett D.S."/>
            <person name="Martin F."/>
            <person name="Nordberg H.P."/>
            <person name="Cantor M.N."/>
            <person name="Hua S.X."/>
        </authorList>
    </citation>
    <scope>NUCLEOTIDE SEQUENCE [LARGE SCALE GENOMIC DNA]</scope>
    <source>
        <strain evidence="1 2">441</strain>
    </source>
</reference>
<gene>
    <name evidence="1" type="ORF">PISMIDRAFT_38354</name>
</gene>
<sequence>MLRTCDAVISGSTALHLLLPKSGTAWTPKDLDLYVPLRTSAVLLARLESEGYGIISQHPADVEHYSYSHVHEVVVVGKGERKIDVIISKTSTALSPIFQFHSTAVMNFISADTIFCTYPRLTLERLSMVN</sequence>
<dbReference type="Proteomes" id="UP000054018">
    <property type="component" value="Unassembled WGS sequence"/>
</dbReference>
<evidence type="ECO:0000313" key="1">
    <source>
        <dbReference type="EMBL" id="KIK22655.1"/>
    </source>
</evidence>
<feature type="non-terminal residue" evidence="1">
    <location>
        <position position="130"/>
    </location>
</feature>
<evidence type="ECO:0000313" key="2">
    <source>
        <dbReference type="Proteomes" id="UP000054018"/>
    </source>
</evidence>
<dbReference type="OrthoDB" id="3183574at2759"/>
<dbReference type="AlphaFoldDB" id="A0A0C9YCU9"/>
<keyword evidence="2" id="KW-1185">Reference proteome</keyword>
<name>A0A0C9YCU9_9AGAM</name>
<organism evidence="1 2">
    <name type="scientific">Pisolithus microcarpus 441</name>
    <dbReference type="NCBI Taxonomy" id="765257"/>
    <lineage>
        <taxon>Eukaryota</taxon>
        <taxon>Fungi</taxon>
        <taxon>Dikarya</taxon>
        <taxon>Basidiomycota</taxon>
        <taxon>Agaricomycotina</taxon>
        <taxon>Agaricomycetes</taxon>
        <taxon>Agaricomycetidae</taxon>
        <taxon>Boletales</taxon>
        <taxon>Sclerodermatineae</taxon>
        <taxon>Pisolithaceae</taxon>
        <taxon>Pisolithus</taxon>
    </lineage>
</organism>
<dbReference type="HOGENOM" id="CLU_068912_3_0_1"/>
<reference evidence="2" key="2">
    <citation type="submission" date="2015-01" db="EMBL/GenBank/DDBJ databases">
        <title>Evolutionary Origins and Diversification of the Mycorrhizal Mutualists.</title>
        <authorList>
            <consortium name="DOE Joint Genome Institute"/>
            <consortium name="Mycorrhizal Genomics Consortium"/>
            <person name="Kohler A."/>
            <person name="Kuo A."/>
            <person name="Nagy L.G."/>
            <person name="Floudas D."/>
            <person name="Copeland A."/>
            <person name="Barry K.W."/>
            <person name="Cichocki N."/>
            <person name="Veneault-Fourrey C."/>
            <person name="LaButti K."/>
            <person name="Lindquist E.A."/>
            <person name="Lipzen A."/>
            <person name="Lundell T."/>
            <person name="Morin E."/>
            <person name="Murat C."/>
            <person name="Riley R."/>
            <person name="Ohm R."/>
            <person name="Sun H."/>
            <person name="Tunlid A."/>
            <person name="Henrissat B."/>
            <person name="Grigoriev I.V."/>
            <person name="Hibbett D.S."/>
            <person name="Martin F."/>
        </authorList>
    </citation>
    <scope>NUCLEOTIDE SEQUENCE [LARGE SCALE GENOMIC DNA]</scope>
    <source>
        <strain evidence="2">441</strain>
    </source>
</reference>
<protein>
    <submittedName>
        <fullName evidence="1">Unplaced genomic scaffold scaffold_53, whole genome shotgun sequence</fullName>
    </submittedName>
</protein>